<evidence type="ECO:0000256" key="5">
    <source>
        <dbReference type="ARBA" id="ARBA00022840"/>
    </source>
</evidence>
<evidence type="ECO:0000256" key="2">
    <source>
        <dbReference type="ARBA" id="ARBA00022763"/>
    </source>
</evidence>
<evidence type="ECO:0000256" key="1">
    <source>
        <dbReference type="ARBA" id="ARBA00022741"/>
    </source>
</evidence>
<keyword evidence="1" id="KW-0547">Nucleotide-binding</keyword>
<keyword evidence="5" id="KW-0067">ATP-binding</keyword>
<dbReference type="Proteomes" id="UP000028875">
    <property type="component" value="Unassembled WGS sequence"/>
</dbReference>
<sequence length="245" mass="29138">MNAVITLSDLYEFKRCSLRYKLTKKDKLNTSLNAADGLREAVNSTINYFYYNLQDGKFITMGELKEKFSSIWYGEMDLYDIKLNGDREKRTRELEAFKMLQQMYRKEQRSESDIVAVNLDFRIPFGDFAIQDKIPLIRKTLQGYEIVNFKTGKQKYDEFWQRTDMGITLQAIAFDSMFKKIADSFCIENIRTSKTIYVERARKDYQRLYKSVKMMKTAMSQGWYYPNESFMCSSCPVKDLCMEWR</sequence>
<keyword evidence="3" id="KW-0378">Hydrolase</keyword>
<evidence type="ECO:0000256" key="4">
    <source>
        <dbReference type="ARBA" id="ARBA00022806"/>
    </source>
</evidence>
<dbReference type="STRING" id="1462526.BN990_04142"/>
<gene>
    <name evidence="9" type="ORF">BN990_04142</name>
</gene>
<reference evidence="9 10" key="1">
    <citation type="submission" date="2014-03" db="EMBL/GenBank/DDBJ databases">
        <authorList>
            <person name="Urmite Genomes U."/>
        </authorList>
    </citation>
    <scope>NUCLEOTIDE SEQUENCE [LARGE SCALE GENOMIC DNA]</scope>
    <source>
        <strain evidence="9 10">Vm-5</strain>
    </source>
</reference>
<dbReference type="GO" id="GO:0004386">
    <property type="term" value="F:helicase activity"/>
    <property type="evidence" value="ECO:0007669"/>
    <property type="project" value="UniProtKB-KW"/>
</dbReference>
<dbReference type="GO" id="GO:0003677">
    <property type="term" value="F:DNA binding"/>
    <property type="evidence" value="ECO:0007669"/>
    <property type="project" value="UniProtKB-KW"/>
</dbReference>
<keyword evidence="4" id="KW-0347">Helicase</keyword>
<protein>
    <submittedName>
        <fullName evidence="9">CRISPR-associated protein Cas4</fullName>
    </submittedName>
</protein>
<dbReference type="GO" id="GO:0016787">
    <property type="term" value="F:hydrolase activity"/>
    <property type="evidence" value="ECO:0007669"/>
    <property type="project" value="UniProtKB-KW"/>
</dbReference>
<dbReference type="Gene3D" id="3.90.320.10">
    <property type="match status" value="1"/>
</dbReference>
<accession>A0A024QHS5</accession>
<dbReference type="GO" id="GO:0006281">
    <property type="term" value="P:DNA repair"/>
    <property type="evidence" value="ECO:0007669"/>
    <property type="project" value="UniProtKB-KW"/>
</dbReference>
<evidence type="ECO:0000313" key="10">
    <source>
        <dbReference type="Proteomes" id="UP000028875"/>
    </source>
</evidence>
<evidence type="ECO:0000259" key="8">
    <source>
        <dbReference type="Pfam" id="PF12705"/>
    </source>
</evidence>
<keyword evidence="10" id="KW-1185">Reference proteome</keyword>
<name>A0A024QHS5_9BACI</name>
<dbReference type="InterPro" id="IPR038726">
    <property type="entry name" value="PDDEXK_AddAB-type"/>
</dbReference>
<feature type="domain" description="PD-(D/E)XK endonuclease-like" evidence="8">
    <location>
        <begin position="6"/>
        <end position="241"/>
    </location>
</feature>
<evidence type="ECO:0000256" key="3">
    <source>
        <dbReference type="ARBA" id="ARBA00022801"/>
    </source>
</evidence>
<proteinExistence type="predicted"/>
<keyword evidence="2" id="KW-0227">DNA damage</keyword>
<organism evidence="9 10">
    <name type="scientific">Virgibacillus massiliensis</name>
    <dbReference type="NCBI Taxonomy" id="1462526"/>
    <lineage>
        <taxon>Bacteria</taxon>
        <taxon>Bacillati</taxon>
        <taxon>Bacillota</taxon>
        <taxon>Bacilli</taxon>
        <taxon>Bacillales</taxon>
        <taxon>Bacillaceae</taxon>
        <taxon>Virgibacillus</taxon>
    </lineage>
</organism>
<evidence type="ECO:0000313" key="9">
    <source>
        <dbReference type="EMBL" id="CDQ41765.1"/>
    </source>
</evidence>
<dbReference type="GO" id="GO:0005524">
    <property type="term" value="F:ATP binding"/>
    <property type="evidence" value="ECO:0007669"/>
    <property type="project" value="UniProtKB-KW"/>
</dbReference>
<keyword evidence="6" id="KW-0238">DNA-binding</keyword>
<dbReference type="EMBL" id="CCDP010000003">
    <property type="protein sequence ID" value="CDQ41765.1"/>
    <property type="molecule type" value="Genomic_DNA"/>
</dbReference>
<reference evidence="10" key="2">
    <citation type="submission" date="2014-05" db="EMBL/GenBank/DDBJ databases">
        <title>Draft genome sequence of Virgibacillus massiliensis Vm-5.</title>
        <authorList>
            <person name="Khelaifia S."/>
            <person name="Croce O."/>
            <person name="Lagier J.C."/>
            <person name="Raoult D."/>
        </authorList>
    </citation>
    <scope>NUCLEOTIDE SEQUENCE [LARGE SCALE GENOMIC DNA]</scope>
    <source>
        <strain evidence="10">Vm-5</strain>
    </source>
</reference>
<comment type="caution">
    <text evidence="9">The sequence shown here is derived from an EMBL/GenBank/DDBJ whole genome shotgun (WGS) entry which is preliminary data.</text>
</comment>
<evidence type="ECO:0000256" key="6">
    <source>
        <dbReference type="ARBA" id="ARBA00023125"/>
    </source>
</evidence>
<keyword evidence="7" id="KW-0234">DNA repair</keyword>
<dbReference type="InterPro" id="IPR011604">
    <property type="entry name" value="PDDEXK-like_dom_sf"/>
</dbReference>
<dbReference type="AlphaFoldDB" id="A0A024QHS5"/>
<dbReference type="OrthoDB" id="9791397at2"/>
<dbReference type="RefSeq" id="WP_038246554.1">
    <property type="nucleotide sequence ID" value="NZ_BNER01000008.1"/>
</dbReference>
<dbReference type="Pfam" id="PF12705">
    <property type="entry name" value="PDDEXK_1"/>
    <property type="match status" value="1"/>
</dbReference>
<evidence type="ECO:0000256" key="7">
    <source>
        <dbReference type="ARBA" id="ARBA00023204"/>
    </source>
</evidence>